<protein>
    <submittedName>
        <fullName evidence="3">Riboflavin transporter RibN</fullName>
    </submittedName>
</protein>
<feature type="domain" description="EamA" evidence="2">
    <location>
        <begin position="3"/>
        <end position="139"/>
    </location>
</feature>
<organism evidence="3 4">
    <name type="scientific">Candidatus Thermodesulfobacterium syntrophicum</name>
    <dbReference type="NCBI Taxonomy" id="3060442"/>
    <lineage>
        <taxon>Bacteria</taxon>
        <taxon>Pseudomonadati</taxon>
        <taxon>Thermodesulfobacteriota</taxon>
        <taxon>Thermodesulfobacteria</taxon>
        <taxon>Thermodesulfobacteriales</taxon>
        <taxon>Thermodesulfobacteriaceae</taxon>
        <taxon>Thermodesulfobacterium</taxon>
    </lineage>
</organism>
<dbReference type="PANTHER" id="PTHR22911:SF137">
    <property type="entry name" value="SOLUTE CARRIER FAMILY 35 MEMBER G2-RELATED"/>
    <property type="match status" value="1"/>
</dbReference>
<sequence>MLIWCLFAVLAGFFVALSDALNKKYLSSLGYPYMVIARTLGSLPFLFPVFLFLTHHYNGLSYFSFQFVSNVSLLLLLEITATILYMKGIKVSPLSLTIPFLSFTPIFIILTGYLLLGEKISEKGTLGIILVVTGSYCINLPSIKEGFLAPIKAIKKEKGSFLLFQVAFIYSITSVLGKKGILLSNPLWFAGFYFSILGIVSTFVIKIFYKIKLWEFIKIHYKPILLIGLTQALMCYCHMIALNQIETAYMIALKRTSILFAVILGYFIFKEKHVLVRLFAVILMFAGIFIITFLR</sequence>
<feature type="transmembrane region" description="Helical" evidence="1">
    <location>
        <begin position="30"/>
        <end position="53"/>
    </location>
</feature>
<evidence type="ECO:0000313" key="3">
    <source>
        <dbReference type="EMBL" id="MDF2952799.1"/>
    </source>
</evidence>
<feature type="transmembrane region" description="Helical" evidence="1">
    <location>
        <begin position="65"/>
        <end position="86"/>
    </location>
</feature>
<dbReference type="InterPro" id="IPR037185">
    <property type="entry name" value="EmrE-like"/>
</dbReference>
<name>A0AAE3TFE6_9BACT</name>
<proteinExistence type="predicted"/>
<dbReference type="PANTHER" id="PTHR22911">
    <property type="entry name" value="ACYL-MALONYL CONDENSING ENZYME-RELATED"/>
    <property type="match status" value="1"/>
</dbReference>
<evidence type="ECO:0000256" key="1">
    <source>
        <dbReference type="SAM" id="Phobius"/>
    </source>
</evidence>
<feature type="domain" description="EamA" evidence="2">
    <location>
        <begin position="158"/>
        <end position="292"/>
    </location>
</feature>
<keyword evidence="1" id="KW-0472">Membrane</keyword>
<dbReference type="SUPFAM" id="SSF103481">
    <property type="entry name" value="Multidrug resistance efflux transporter EmrE"/>
    <property type="match status" value="2"/>
</dbReference>
<reference evidence="3" key="1">
    <citation type="submission" date="2022-11" db="EMBL/GenBank/DDBJ databases">
        <title>Candidatus Alkanophaga archaea from heated hydrothermal vent sediment oxidize petroleum alkanes.</title>
        <authorList>
            <person name="Zehnle H."/>
            <person name="Laso-Perez R."/>
            <person name="Lipp J."/>
            <person name="Teske A."/>
            <person name="Wegener G."/>
        </authorList>
    </citation>
    <scope>NUCLEOTIDE SEQUENCE</scope>
    <source>
        <strain evidence="3">MCA70</strain>
    </source>
</reference>
<comment type="caution">
    <text evidence="3">The sequence shown here is derived from an EMBL/GenBank/DDBJ whole genome shotgun (WGS) entry which is preliminary data.</text>
</comment>
<accession>A0AAE3TFE6</accession>
<dbReference type="GO" id="GO:0016020">
    <property type="term" value="C:membrane"/>
    <property type="evidence" value="ECO:0007669"/>
    <property type="project" value="InterPro"/>
</dbReference>
<keyword evidence="1" id="KW-0812">Transmembrane</keyword>
<dbReference type="AlphaFoldDB" id="A0AAE3TFE6"/>
<dbReference type="EMBL" id="JAPHEG010000001">
    <property type="protein sequence ID" value="MDF2952799.1"/>
    <property type="molecule type" value="Genomic_DNA"/>
</dbReference>
<feature type="transmembrane region" description="Helical" evidence="1">
    <location>
        <begin position="221"/>
        <end position="242"/>
    </location>
</feature>
<evidence type="ECO:0000259" key="2">
    <source>
        <dbReference type="Pfam" id="PF00892"/>
    </source>
</evidence>
<dbReference type="Pfam" id="PF00892">
    <property type="entry name" value="EamA"/>
    <property type="match status" value="2"/>
</dbReference>
<feature type="transmembrane region" description="Helical" evidence="1">
    <location>
        <begin position="161"/>
        <end position="181"/>
    </location>
</feature>
<dbReference type="Proteomes" id="UP001144110">
    <property type="component" value="Unassembled WGS sequence"/>
</dbReference>
<keyword evidence="1" id="KW-1133">Transmembrane helix</keyword>
<feature type="transmembrane region" description="Helical" evidence="1">
    <location>
        <begin position="187"/>
        <end position="209"/>
    </location>
</feature>
<dbReference type="InterPro" id="IPR000620">
    <property type="entry name" value="EamA_dom"/>
</dbReference>
<feature type="transmembrane region" description="Helical" evidence="1">
    <location>
        <begin position="98"/>
        <end position="116"/>
    </location>
</feature>
<dbReference type="Gene3D" id="1.10.3730.20">
    <property type="match status" value="2"/>
</dbReference>
<feature type="transmembrane region" description="Helical" evidence="1">
    <location>
        <begin position="248"/>
        <end position="269"/>
    </location>
</feature>
<gene>
    <name evidence="3" type="ORF">OD816_000044</name>
</gene>
<evidence type="ECO:0000313" key="4">
    <source>
        <dbReference type="Proteomes" id="UP001144110"/>
    </source>
</evidence>
<feature type="transmembrane region" description="Helical" evidence="1">
    <location>
        <begin position="274"/>
        <end position="294"/>
    </location>
</feature>